<sequence length="229" mass="26697">MPDTKIEDISILIAEDEEKLLHSMVEYLQLFFTNVYATADGKSAYALYKNRHPDIIIADIHMPHMDGLTLIKEIRKKDHDTRIIITTAHSDKEKLLQAIELNLVKYLIKPVQSDILKTLLLKLVEEIRTTRTFVPLKEGYRWDRKKKILFDKKQEIVLKPRERKVLDLLIGKAGQTVSAIDIYNHLYEDQPERDFSSDAVTSLIKRLRQKLPKETLKSSYGVGYIFFTK</sequence>
<evidence type="ECO:0000313" key="11">
    <source>
        <dbReference type="Proteomes" id="UP000075359"/>
    </source>
</evidence>
<keyword evidence="11" id="KW-1185">Reference proteome</keyword>
<dbReference type="GO" id="GO:0005829">
    <property type="term" value="C:cytosol"/>
    <property type="evidence" value="ECO:0007669"/>
    <property type="project" value="TreeGrafter"/>
</dbReference>
<dbReference type="Gene3D" id="3.40.50.2300">
    <property type="match status" value="1"/>
</dbReference>
<dbReference type="AlphaFoldDB" id="A0A151CII2"/>
<evidence type="ECO:0000256" key="4">
    <source>
        <dbReference type="ARBA" id="ARBA00023125"/>
    </source>
</evidence>
<dbReference type="InterPro" id="IPR016032">
    <property type="entry name" value="Sig_transdc_resp-reg_C-effctor"/>
</dbReference>
<dbReference type="EMBL" id="LNKT01000001">
    <property type="protein sequence ID" value="KYJ87345.1"/>
    <property type="molecule type" value="Genomic_DNA"/>
</dbReference>
<dbReference type="CDD" id="cd17536">
    <property type="entry name" value="REC_YesN-like"/>
    <property type="match status" value="1"/>
</dbReference>
<feature type="domain" description="OmpR/PhoB-type" evidence="9">
    <location>
        <begin position="128"/>
        <end position="228"/>
    </location>
</feature>
<evidence type="ECO:0000256" key="3">
    <source>
        <dbReference type="ARBA" id="ARBA00023015"/>
    </source>
</evidence>
<evidence type="ECO:0000256" key="2">
    <source>
        <dbReference type="ARBA" id="ARBA00023012"/>
    </source>
</evidence>
<evidence type="ECO:0000259" key="8">
    <source>
        <dbReference type="PROSITE" id="PS50110"/>
    </source>
</evidence>
<dbReference type="PROSITE" id="PS51755">
    <property type="entry name" value="OMPR_PHOB"/>
    <property type="match status" value="1"/>
</dbReference>
<keyword evidence="5" id="KW-0804">Transcription</keyword>
<dbReference type="GO" id="GO:0032993">
    <property type="term" value="C:protein-DNA complex"/>
    <property type="evidence" value="ECO:0007669"/>
    <property type="project" value="TreeGrafter"/>
</dbReference>
<dbReference type="InterPro" id="IPR036388">
    <property type="entry name" value="WH-like_DNA-bd_sf"/>
</dbReference>
<reference evidence="10 11" key="1">
    <citation type="submission" date="2015-11" db="EMBL/GenBank/DDBJ databases">
        <title>Draft genome of Sulfurovum riftiae 1812E, a member of the Epsilonproteobacteria isolated from the tube of the deep-sea hydrothermal vent tubewom Riftia pachyptila.</title>
        <authorList>
            <person name="Vetriani C."/>
            <person name="Giovannelli D."/>
        </authorList>
    </citation>
    <scope>NUCLEOTIDE SEQUENCE [LARGE SCALE GENOMIC DNA]</scope>
    <source>
        <strain evidence="10 11">1812E</strain>
    </source>
</reference>
<dbReference type="Gene3D" id="1.10.10.10">
    <property type="entry name" value="Winged helix-like DNA-binding domain superfamily/Winged helix DNA-binding domain"/>
    <property type="match status" value="1"/>
</dbReference>
<evidence type="ECO:0000256" key="6">
    <source>
        <dbReference type="PROSITE-ProRule" id="PRU00169"/>
    </source>
</evidence>
<dbReference type="PROSITE" id="PS50110">
    <property type="entry name" value="RESPONSE_REGULATORY"/>
    <property type="match status" value="1"/>
</dbReference>
<gene>
    <name evidence="10" type="ORF">AS592_09475</name>
</gene>
<dbReference type="InterPro" id="IPR011006">
    <property type="entry name" value="CheY-like_superfamily"/>
</dbReference>
<dbReference type="PANTHER" id="PTHR48111:SF1">
    <property type="entry name" value="TWO-COMPONENT RESPONSE REGULATOR ORR33"/>
    <property type="match status" value="1"/>
</dbReference>
<evidence type="ECO:0000256" key="5">
    <source>
        <dbReference type="ARBA" id="ARBA00023163"/>
    </source>
</evidence>
<dbReference type="SMART" id="SM00862">
    <property type="entry name" value="Trans_reg_C"/>
    <property type="match status" value="1"/>
</dbReference>
<evidence type="ECO:0000313" key="10">
    <source>
        <dbReference type="EMBL" id="KYJ87345.1"/>
    </source>
</evidence>
<dbReference type="Pfam" id="PF00072">
    <property type="entry name" value="Response_reg"/>
    <property type="match status" value="1"/>
</dbReference>
<keyword evidence="1 6" id="KW-0597">Phosphoprotein</keyword>
<comment type="caution">
    <text evidence="10">The sequence shown here is derived from an EMBL/GenBank/DDBJ whole genome shotgun (WGS) entry which is preliminary data.</text>
</comment>
<keyword evidence="2" id="KW-0902">Two-component regulatory system</keyword>
<dbReference type="PANTHER" id="PTHR48111">
    <property type="entry name" value="REGULATOR OF RPOS"/>
    <property type="match status" value="1"/>
</dbReference>
<dbReference type="Pfam" id="PF00486">
    <property type="entry name" value="Trans_reg_C"/>
    <property type="match status" value="1"/>
</dbReference>
<keyword evidence="3" id="KW-0805">Transcription regulation</keyword>
<evidence type="ECO:0000256" key="1">
    <source>
        <dbReference type="ARBA" id="ARBA00022553"/>
    </source>
</evidence>
<accession>A0A151CII2</accession>
<protein>
    <submittedName>
        <fullName evidence="10">Transcriptional regulator</fullName>
    </submittedName>
</protein>
<feature type="modified residue" description="4-aspartylphosphate" evidence="6">
    <location>
        <position position="59"/>
    </location>
</feature>
<evidence type="ECO:0000256" key="7">
    <source>
        <dbReference type="PROSITE-ProRule" id="PRU01091"/>
    </source>
</evidence>
<dbReference type="STRING" id="1630136.AS592_09475"/>
<dbReference type="InterPro" id="IPR001789">
    <property type="entry name" value="Sig_transdc_resp-reg_receiver"/>
</dbReference>
<dbReference type="GO" id="GO:0000976">
    <property type="term" value="F:transcription cis-regulatory region binding"/>
    <property type="evidence" value="ECO:0007669"/>
    <property type="project" value="TreeGrafter"/>
</dbReference>
<name>A0A151CII2_9BACT</name>
<dbReference type="GO" id="GO:0000156">
    <property type="term" value="F:phosphorelay response regulator activity"/>
    <property type="evidence" value="ECO:0007669"/>
    <property type="project" value="TreeGrafter"/>
</dbReference>
<dbReference type="InterPro" id="IPR039420">
    <property type="entry name" value="WalR-like"/>
</dbReference>
<dbReference type="SUPFAM" id="SSF46894">
    <property type="entry name" value="C-terminal effector domain of the bipartite response regulators"/>
    <property type="match status" value="1"/>
</dbReference>
<dbReference type="GO" id="GO:0006355">
    <property type="term" value="P:regulation of DNA-templated transcription"/>
    <property type="evidence" value="ECO:0007669"/>
    <property type="project" value="InterPro"/>
</dbReference>
<dbReference type="InterPro" id="IPR001867">
    <property type="entry name" value="OmpR/PhoB-type_DNA-bd"/>
</dbReference>
<organism evidence="10 11">
    <name type="scientific">Sulfurovum riftiae</name>
    <dbReference type="NCBI Taxonomy" id="1630136"/>
    <lineage>
        <taxon>Bacteria</taxon>
        <taxon>Pseudomonadati</taxon>
        <taxon>Campylobacterota</taxon>
        <taxon>Epsilonproteobacteria</taxon>
        <taxon>Campylobacterales</taxon>
        <taxon>Sulfurovaceae</taxon>
        <taxon>Sulfurovum</taxon>
    </lineage>
</organism>
<dbReference type="RefSeq" id="WP_067328117.1">
    <property type="nucleotide sequence ID" value="NZ_LNKT01000001.1"/>
</dbReference>
<feature type="DNA-binding region" description="OmpR/PhoB-type" evidence="7">
    <location>
        <begin position="128"/>
        <end position="228"/>
    </location>
</feature>
<dbReference type="SUPFAM" id="SSF52172">
    <property type="entry name" value="CheY-like"/>
    <property type="match status" value="1"/>
</dbReference>
<proteinExistence type="predicted"/>
<dbReference type="CDD" id="cd00383">
    <property type="entry name" value="trans_reg_C"/>
    <property type="match status" value="1"/>
</dbReference>
<dbReference type="OrthoDB" id="8912111at2"/>
<dbReference type="Proteomes" id="UP000075359">
    <property type="component" value="Unassembled WGS sequence"/>
</dbReference>
<evidence type="ECO:0000259" key="9">
    <source>
        <dbReference type="PROSITE" id="PS51755"/>
    </source>
</evidence>
<keyword evidence="4 7" id="KW-0238">DNA-binding</keyword>
<feature type="domain" description="Response regulatory" evidence="8">
    <location>
        <begin position="10"/>
        <end position="124"/>
    </location>
</feature>
<dbReference type="SMART" id="SM00448">
    <property type="entry name" value="REC"/>
    <property type="match status" value="1"/>
</dbReference>